<protein>
    <recommendedName>
        <fullName evidence="1">HTH luxR-type domain-containing protein</fullName>
    </recommendedName>
</protein>
<feature type="domain" description="HTH luxR-type" evidence="1">
    <location>
        <begin position="96"/>
        <end position="153"/>
    </location>
</feature>
<dbReference type="SUPFAM" id="SSF46894">
    <property type="entry name" value="C-terminal effector domain of the bipartite response regulators"/>
    <property type="match status" value="1"/>
</dbReference>
<dbReference type="RefSeq" id="WP_085863311.1">
    <property type="nucleotide sequence ID" value="NZ_FWFT01000001.1"/>
</dbReference>
<gene>
    <name evidence="2" type="ORF">PSJ8397_00907</name>
</gene>
<reference evidence="2 3" key="1">
    <citation type="submission" date="2017-03" db="EMBL/GenBank/DDBJ databases">
        <authorList>
            <person name="Afonso C.L."/>
            <person name="Miller P.J."/>
            <person name="Scott M.A."/>
            <person name="Spackman E."/>
            <person name="Goraichik I."/>
            <person name="Dimitrov K.M."/>
            <person name="Suarez D.L."/>
            <person name="Swayne D.E."/>
        </authorList>
    </citation>
    <scope>NUCLEOTIDE SEQUENCE [LARGE SCALE GENOMIC DNA]</scope>
    <source>
        <strain evidence="2 3">CECT 8397</strain>
    </source>
</reference>
<dbReference type="Gene3D" id="3.40.50.1820">
    <property type="entry name" value="alpha/beta hydrolase"/>
    <property type="match status" value="1"/>
</dbReference>
<dbReference type="SMART" id="SM00421">
    <property type="entry name" value="HTH_LUXR"/>
    <property type="match status" value="1"/>
</dbReference>
<dbReference type="InterPro" id="IPR000792">
    <property type="entry name" value="Tscrpt_reg_LuxR_C"/>
</dbReference>
<dbReference type="InterPro" id="IPR029058">
    <property type="entry name" value="AB_hydrolase_fold"/>
</dbReference>
<keyword evidence="3" id="KW-1185">Reference proteome</keyword>
<dbReference type="Gene3D" id="1.10.10.10">
    <property type="entry name" value="Winged helix-like DNA-binding domain superfamily/Winged helix DNA-binding domain"/>
    <property type="match status" value="1"/>
</dbReference>
<proteinExistence type="predicted"/>
<evidence type="ECO:0000313" key="3">
    <source>
        <dbReference type="Proteomes" id="UP000193623"/>
    </source>
</evidence>
<dbReference type="GO" id="GO:0003677">
    <property type="term" value="F:DNA binding"/>
    <property type="evidence" value="ECO:0007669"/>
    <property type="project" value="InterPro"/>
</dbReference>
<dbReference type="Proteomes" id="UP000193623">
    <property type="component" value="Unassembled WGS sequence"/>
</dbReference>
<sequence>MGEMTGLDALPVIAASLDEGHDGLAAFSEKLNVIEDMPTFWFGDAPVWAQTQTSGLPMWPLTAPSDERLGVWDAGHQVVFTLRRGDLRDHVNSALDTPLSEAEFQLFADLGCGRTVESSAEAAGVAVSTRRKQLQGVFRKLGVESQAALVAFAAGAAHRLSAELSTLYRSESKDLGGYAAFLPAGVRCAAVLDASGAAVRYLDIGPVTGRVVMVLHPMIFPAITAEDVALCHDLGIRAIWPIRPQCLTTSGVRSGRWDDHCAAVVANCETVLGAVCAVPVPVIALVSSGGYATALAEARPDLVARIDFVSTCYSAGRRPSRDAYFGDFLVRALRQNSRMAMVMVQHLGGAAFCTRRLERTIRRIFRGSAVDQAVLDAAFATSEGAARVQQVIRGSIGSMRHDYLSQLHFKWDRARALPMERRFWHGAQDRVHDLDELMALSHDVTGQPAQVIPQMGHLTEGAPLRTVLSDIFATYPV</sequence>
<dbReference type="AlphaFoldDB" id="A0A1Y5RR65"/>
<dbReference type="InterPro" id="IPR036388">
    <property type="entry name" value="WH-like_DNA-bd_sf"/>
</dbReference>
<dbReference type="GO" id="GO:0006355">
    <property type="term" value="P:regulation of DNA-templated transcription"/>
    <property type="evidence" value="ECO:0007669"/>
    <property type="project" value="InterPro"/>
</dbReference>
<name>A0A1Y5RR65_9RHOB</name>
<dbReference type="SUPFAM" id="SSF53474">
    <property type="entry name" value="alpha/beta-Hydrolases"/>
    <property type="match status" value="1"/>
</dbReference>
<evidence type="ECO:0000313" key="2">
    <source>
        <dbReference type="EMBL" id="SLN22448.1"/>
    </source>
</evidence>
<dbReference type="OrthoDB" id="7876279at2"/>
<evidence type="ECO:0000259" key="1">
    <source>
        <dbReference type="SMART" id="SM00421"/>
    </source>
</evidence>
<dbReference type="InterPro" id="IPR016032">
    <property type="entry name" value="Sig_transdc_resp-reg_C-effctor"/>
</dbReference>
<accession>A0A1Y5RR65</accession>
<dbReference type="EMBL" id="FWFT01000001">
    <property type="protein sequence ID" value="SLN22448.1"/>
    <property type="molecule type" value="Genomic_DNA"/>
</dbReference>
<organism evidence="2 3">
    <name type="scientific">Pseudooctadecabacter jejudonensis</name>
    <dbReference type="NCBI Taxonomy" id="1391910"/>
    <lineage>
        <taxon>Bacteria</taxon>
        <taxon>Pseudomonadati</taxon>
        <taxon>Pseudomonadota</taxon>
        <taxon>Alphaproteobacteria</taxon>
        <taxon>Rhodobacterales</taxon>
        <taxon>Paracoccaceae</taxon>
        <taxon>Pseudooctadecabacter</taxon>
    </lineage>
</organism>